<dbReference type="GO" id="GO:0005737">
    <property type="term" value="C:cytoplasm"/>
    <property type="evidence" value="ECO:0007669"/>
    <property type="project" value="UniProtKB-SubCell"/>
</dbReference>
<gene>
    <name evidence="5" type="ORF">X975_24300</name>
</gene>
<dbReference type="OrthoDB" id="6098064at2759"/>
<evidence type="ECO:0000313" key="6">
    <source>
        <dbReference type="Proteomes" id="UP000054359"/>
    </source>
</evidence>
<dbReference type="Pfam" id="PF05731">
    <property type="entry name" value="TROVE"/>
    <property type="match status" value="1"/>
</dbReference>
<reference evidence="5 6" key="1">
    <citation type="submission" date="2013-11" db="EMBL/GenBank/DDBJ databases">
        <title>Genome sequencing of Stegodyphus mimosarum.</title>
        <authorList>
            <person name="Bechsgaard J."/>
        </authorList>
    </citation>
    <scope>NUCLEOTIDE SEQUENCE [LARGE SCALE GENOMIC DNA]</scope>
</reference>
<organism evidence="5 6">
    <name type="scientific">Stegodyphus mimosarum</name>
    <name type="common">African social velvet spider</name>
    <dbReference type="NCBI Taxonomy" id="407821"/>
    <lineage>
        <taxon>Eukaryota</taxon>
        <taxon>Metazoa</taxon>
        <taxon>Ecdysozoa</taxon>
        <taxon>Arthropoda</taxon>
        <taxon>Chelicerata</taxon>
        <taxon>Arachnida</taxon>
        <taxon>Araneae</taxon>
        <taxon>Araneomorphae</taxon>
        <taxon>Entelegynae</taxon>
        <taxon>Eresoidea</taxon>
        <taxon>Eresidae</taxon>
        <taxon>Stegodyphus</taxon>
    </lineage>
</organism>
<dbReference type="Proteomes" id="UP000054359">
    <property type="component" value="Unassembled WGS sequence"/>
</dbReference>
<keyword evidence="2" id="KW-0963">Cytoplasm</keyword>
<accession>A0A087U8G7</accession>
<dbReference type="OMA" id="LCMAHVK"/>
<evidence type="ECO:0000256" key="3">
    <source>
        <dbReference type="ARBA" id="ARBA00022723"/>
    </source>
</evidence>
<dbReference type="InterPro" id="IPR037214">
    <property type="entry name" value="TROVE_dom_sf"/>
</dbReference>
<dbReference type="PROSITE" id="PS50988">
    <property type="entry name" value="TROVE"/>
    <property type="match status" value="1"/>
</dbReference>
<feature type="domain" description="TROVE" evidence="4">
    <location>
        <begin position="1"/>
        <end position="345"/>
    </location>
</feature>
<proteinExistence type="predicted"/>
<keyword evidence="3" id="KW-0479">Metal-binding</keyword>
<dbReference type="PANTHER" id="PTHR14202:SF0">
    <property type="entry name" value="RNA-BINDING PROTEIN RO60"/>
    <property type="match status" value="1"/>
</dbReference>
<name>A0A087U8G7_STEMI</name>
<sequence length="380" mass="43331">MADSDPHIAQLRRYLYLGDETKPFPSSVSYPFNPEKIKFIEELETRETDKEAIREILRMYREGHYLELEPIIYALAVYAHSKHSFMKDAALNVANEICSSAASMLTFACFYKELSWPSTGYGRALRRFLTQWYNKKEAKDLAIEVTKVKSRHKWTHKDILCMAHVKSENTANAAVLKYAVKGFRVAEKECGSQAEAESVLSYLKGIYELTHTDNPEVAARLIEIHDLCLEHVPSKILKSKEVALCLIPRVPLKCLLELLPRFSKLGLLKLNSQHYKAVLERLSSEESLNDGSLDPLETFLVLRKWQIANRILPGKPMVRQNTPALDDALQKLHLVSFKTIIPKEKRYLIALDIRLTMNHIHCVGCSALTPSHVSDIILMA</sequence>
<feature type="non-terminal residue" evidence="5">
    <location>
        <position position="380"/>
    </location>
</feature>
<dbReference type="GO" id="GO:0046872">
    <property type="term" value="F:metal ion binding"/>
    <property type="evidence" value="ECO:0007669"/>
    <property type="project" value="UniProtKB-KW"/>
</dbReference>
<evidence type="ECO:0000256" key="1">
    <source>
        <dbReference type="ARBA" id="ARBA00004496"/>
    </source>
</evidence>
<dbReference type="InterPro" id="IPR040322">
    <property type="entry name" value="TROVE2"/>
</dbReference>
<dbReference type="InterPro" id="IPR008858">
    <property type="entry name" value="TROVE_dom"/>
</dbReference>
<keyword evidence="5" id="KW-0687">Ribonucleoprotein</keyword>
<evidence type="ECO:0000313" key="5">
    <source>
        <dbReference type="EMBL" id="KFM73656.1"/>
    </source>
</evidence>
<protein>
    <submittedName>
        <fullName evidence="5">SS-A/Ro ribonucleoprotein</fullName>
    </submittedName>
</protein>
<keyword evidence="6" id="KW-1185">Reference proteome</keyword>
<evidence type="ECO:0000256" key="2">
    <source>
        <dbReference type="ARBA" id="ARBA00022490"/>
    </source>
</evidence>
<dbReference type="EMBL" id="KK118709">
    <property type="protein sequence ID" value="KFM73656.1"/>
    <property type="molecule type" value="Genomic_DNA"/>
</dbReference>
<dbReference type="GO" id="GO:1990904">
    <property type="term" value="C:ribonucleoprotein complex"/>
    <property type="evidence" value="ECO:0007669"/>
    <property type="project" value="UniProtKB-KW"/>
</dbReference>
<dbReference type="PANTHER" id="PTHR14202">
    <property type="entry name" value="60 KDA RIBONUCLEOPROTEIN SSA/RO"/>
    <property type="match status" value="1"/>
</dbReference>
<dbReference type="AlphaFoldDB" id="A0A087U8G7"/>
<evidence type="ECO:0000259" key="4">
    <source>
        <dbReference type="PROSITE" id="PS50988"/>
    </source>
</evidence>
<dbReference type="STRING" id="407821.A0A087U8G7"/>
<comment type="subcellular location">
    <subcellularLocation>
        <location evidence="1">Cytoplasm</location>
    </subcellularLocation>
</comment>
<dbReference type="SUPFAM" id="SSF140864">
    <property type="entry name" value="TROVE domain-like"/>
    <property type="match status" value="1"/>
</dbReference>
<dbReference type="GO" id="GO:0003723">
    <property type="term" value="F:RNA binding"/>
    <property type="evidence" value="ECO:0007669"/>
    <property type="project" value="InterPro"/>
</dbReference>